<dbReference type="RefSeq" id="WP_079557696.1">
    <property type="nucleotide sequence ID" value="NZ_CP021904.1"/>
</dbReference>
<dbReference type="SUPFAM" id="SSF48452">
    <property type="entry name" value="TPR-like"/>
    <property type="match status" value="1"/>
</dbReference>
<name>A0A1T5GTN0_9BACT</name>
<evidence type="ECO:0000313" key="2">
    <source>
        <dbReference type="Proteomes" id="UP000191055"/>
    </source>
</evidence>
<keyword evidence="2" id="KW-1185">Reference proteome</keyword>
<dbReference type="AlphaFoldDB" id="A0A1T5GTN0"/>
<dbReference type="InterPro" id="IPR011990">
    <property type="entry name" value="TPR-like_helical_dom_sf"/>
</dbReference>
<dbReference type="Proteomes" id="UP000191055">
    <property type="component" value="Unassembled WGS sequence"/>
</dbReference>
<reference evidence="1 2" key="1">
    <citation type="submission" date="2017-02" db="EMBL/GenBank/DDBJ databases">
        <authorList>
            <person name="Peterson S.W."/>
        </authorList>
    </citation>
    <scope>NUCLEOTIDE SEQUENCE [LARGE SCALE GENOMIC DNA]</scope>
    <source>
        <strain evidence="1 2">DSM 24412</strain>
    </source>
</reference>
<accession>A0A1T5GTN0</accession>
<dbReference type="KEGG" id="asx:CDL62_03055"/>
<dbReference type="STRING" id="889453.SAMN03080601_01963"/>
<dbReference type="OrthoDB" id="1488841at2"/>
<evidence type="ECO:0000313" key="1">
    <source>
        <dbReference type="EMBL" id="SKC11738.1"/>
    </source>
</evidence>
<organism evidence="1 2">
    <name type="scientific">Alkalitalea saponilacus</name>
    <dbReference type="NCBI Taxonomy" id="889453"/>
    <lineage>
        <taxon>Bacteria</taxon>
        <taxon>Pseudomonadati</taxon>
        <taxon>Bacteroidota</taxon>
        <taxon>Bacteroidia</taxon>
        <taxon>Marinilabiliales</taxon>
        <taxon>Marinilabiliaceae</taxon>
        <taxon>Alkalitalea</taxon>
    </lineage>
</organism>
<dbReference type="Gene3D" id="1.25.40.10">
    <property type="entry name" value="Tetratricopeptide repeat domain"/>
    <property type="match status" value="1"/>
</dbReference>
<dbReference type="InterPro" id="IPR011042">
    <property type="entry name" value="6-blade_b-propeller_TolB-like"/>
</dbReference>
<proteinExistence type="predicted"/>
<sequence length="534" mass="60296">MIRKIIVIILLLSAGYIQLDGQSRTIRQARNHIDAERYLDAIELLQPLFRAESVPDEVYLVAGIAYLNIPGGAETAMELLTVAKQNTPFERRPSQQAIESRFYLGQAYHLLYRFDDAIKIYDYLLENVRSSQSEIIDAINRERNYSINAIELIKNPVNFDITSLGRAINTPFDEHSPVVSLDESSIFFTSNRPQQDMEDQDGRYFEGIYVSHWRNGAWTSAERLELPGLYFGNRATASVSADGQTLIFFQNDGMIGNLYQTRFRFGEWGEPEPFPLPINSQFNETHASLSPDGNTIFFVSDRPGGFGGKDIYISHRLPDGTWGEPINAGPNVNTPYDEESPHIHADGQTLYFASEGHNSMGGFDIFRSTLNEKGEWGKAENLGYPINTPDDDLFYIPTPDGQRVYYSSRQPEGMGATDIYLISFPADDDRSLAVLASHIYTPGNKPAIDCIVRIYDVETNMIQGVYRPNSLSGKFVAVLPAGRRYRLEMELEGFKTHTDEINIPLRDVYGTRNRAFYIQPVTLQKSPEASVKND</sequence>
<protein>
    <submittedName>
        <fullName evidence="1">WD40-like Beta Propeller Repeat</fullName>
    </submittedName>
</protein>
<dbReference type="EMBL" id="FUYV01000010">
    <property type="protein sequence ID" value="SKC11738.1"/>
    <property type="molecule type" value="Genomic_DNA"/>
</dbReference>
<dbReference type="SUPFAM" id="SSF82171">
    <property type="entry name" value="DPP6 N-terminal domain-like"/>
    <property type="match status" value="1"/>
</dbReference>
<dbReference type="InterPro" id="IPR011659">
    <property type="entry name" value="WD40"/>
</dbReference>
<dbReference type="Gene3D" id="2.120.10.30">
    <property type="entry name" value="TolB, C-terminal domain"/>
    <property type="match status" value="1"/>
</dbReference>
<dbReference type="Pfam" id="PF07676">
    <property type="entry name" value="PD40"/>
    <property type="match status" value="4"/>
</dbReference>
<gene>
    <name evidence="1" type="ORF">SAMN03080601_01963</name>
</gene>